<evidence type="ECO:0000256" key="15">
    <source>
        <dbReference type="ARBA" id="ARBA00034249"/>
    </source>
</evidence>
<evidence type="ECO:0000256" key="14">
    <source>
        <dbReference type="ARBA" id="ARBA00023180"/>
    </source>
</evidence>
<evidence type="ECO:0000256" key="18">
    <source>
        <dbReference type="ARBA" id="ARBA00076526"/>
    </source>
</evidence>
<evidence type="ECO:0000313" key="23">
    <source>
        <dbReference type="EMBL" id="CAH1245457.1"/>
    </source>
</evidence>
<comment type="similarity">
    <text evidence="4">Belongs to the glycosyltransferase 29 family.</text>
</comment>
<dbReference type="EC" id="2.4.3.1" evidence="16"/>
<keyword evidence="24" id="KW-1185">Reference proteome</keyword>
<dbReference type="GO" id="GO:0097503">
    <property type="term" value="P:sialylation"/>
    <property type="evidence" value="ECO:0007669"/>
    <property type="project" value="TreeGrafter"/>
</dbReference>
<comment type="subcellular location">
    <subcellularLocation>
        <location evidence="1">Golgi apparatus</location>
        <location evidence="1">Golgi stack membrane</location>
        <topology evidence="1">Single-pass type II membrane protein</topology>
    </subcellularLocation>
    <subcellularLocation>
        <location evidence="2">Secreted</location>
    </subcellularLocation>
</comment>
<dbReference type="InterPro" id="IPR001675">
    <property type="entry name" value="Glyco_trans_29"/>
</dbReference>
<dbReference type="OrthoDB" id="10264956at2759"/>
<dbReference type="PANTHER" id="PTHR46059:SF1">
    <property type="entry name" value="BETA-GALACTOSIDE ALPHA-2,6-SIALYLTRANSFERASE"/>
    <property type="match status" value="1"/>
</dbReference>
<dbReference type="FunFam" id="3.90.1480.20:FF:000012">
    <property type="entry name" value="ST6 beta-galactoside alpha-2,6-sialyltransferase 1"/>
    <property type="match status" value="2"/>
</dbReference>
<evidence type="ECO:0000313" key="24">
    <source>
        <dbReference type="Proteomes" id="UP000838412"/>
    </source>
</evidence>
<organism evidence="23 24">
    <name type="scientific">Branchiostoma lanceolatum</name>
    <name type="common">Common lancelet</name>
    <name type="synonym">Amphioxus lanceolatum</name>
    <dbReference type="NCBI Taxonomy" id="7740"/>
    <lineage>
        <taxon>Eukaryota</taxon>
        <taxon>Metazoa</taxon>
        <taxon>Chordata</taxon>
        <taxon>Cephalochordata</taxon>
        <taxon>Leptocardii</taxon>
        <taxon>Amphioxiformes</taxon>
        <taxon>Branchiostomatidae</taxon>
        <taxon>Branchiostoma</taxon>
    </lineage>
</organism>
<evidence type="ECO:0000256" key="16">
    <source>
        <dbReference type="ARBA" id="ARBA00034329"/>
    </source>
</evidence>
<name>A0A8J9Z0V9_BRALA</name>
<comment type="pathway">
    <text evidence="3">Protein modification; protein glycosylation.</text>
</comment>
<keyword evidence="12 22" id="KW-0472">Membrane</keyword>
<evidence type="ECO:0000256" key="5">
    <source>
        <dbReference type="ARBA" id="ARBA00022525"/>
    </source>
</evidence>
<dbReference type="Gene3D" id="3.90.1480.20">
    <property type="entry name" value="Glycosyl transferase family 29"/>
    <property type="match status" value="2"/>
</dbReference>
<evidence type="ECO:0000256" key="8">
    <source>
        <dbReference type="ARBA" id="ARBA00022692"/>
    </source>
</evidence>
<dbReference type="EMBL" id="OV696699">
    <property type="protein sequence ID" value="CAH1245457.1"/>
    <property type="molecule type" value="Genomic_DNA"/>
</dbReference>
<feature type="region of interest" description="Disordered" evidence="21">
    <location>
        <begin position="371"/>
        <end position="394"/>
    </location>
</feature>
<evidence type="ECO:0000256" key="21">
    <source>
        <dbReference type="SAM" id="MobiDB-lite"/>
    </source>
</evidence>
<gene>
    <name evidence="23" type="primary">ST6GAL2</name>
    <name evidence="23" type="ORF">BLAG_LOCUS7785</name>
</gene>
<feature type="region of interest" description="Disordered" evidence="21">
    <location>
        <begin position="58"/>
        <end position="86"/>
    </location>
</feature>
<reference evidence="23" key="1">
    <citation type="submission" date="2022-01" db="EMBL/GenBank/DDBJ databases">
        <authorList>
            <person name="Braso-Vives M."/>
        </authorList>
    </citation>
    <scope>NUCLEOTIDE SEQUENCE</scope>
</reference>
<dbReference type="Pfam" id="PF00777">
    <property type="entry name" value="Glyco_transf_29"/>
    <property type="match status" value="2"/>
</dbReference>
<feature type="compositionally biased region" description="Basic and acidic residues" evidence="21">
    <location>
        <begin position="60"/>
        <end position="70"/>
    </location>
</feature>
<evidence type="ECO:0000256" key="10">
    <source>
        <dbReference type="ARBA" id="ARBA00022989"/>
    </source>
</evidence>
<evidence type="ECO:0000256" key="20">
    <source>
        <dbReference type="ARBA" id="ARBA00080062"/>
    </source>
</evidence>
<evidence type="ECO:0000256" key="7">
    <source>
        <dbReference type="ARBA" id="ARBA00022679"/>
    </source>
</evidence>
<evidence type="ECO:0000256" key="22">
    <source>
        <dbReference type="SAM" id="Phobius"/>
    </source>
</evidence>
<evidence type="ECO:0000256" key="1">
    <source>
        <dbReference type="ARBA" id="ARBA00004447"/>
    </source>
</evidence>
<keyword evidence="11" id="KW-0333">Golgi apparatus</keyword>
<dbReference type="AlphaFoldDB" id="A0A8J9Z0V9"/>
<evidence type="ECO:0000256" key="2">
    <source>
        <dbReference type="ARBA" id="ARBA00004613"/>
    </source>
</evidence>
<evidence type="ECO:0000256" key="6">
    <source>
        <dbReference type="ARBA" id="ARBA00022676"/>
    </source>
</evidence>
<dbReference type="GO" id="GO:0005576">
    <property type="term" value="C:extracellular region"/>
    <property type="evidence" value="ECO:0007669"/>
    <property type="project" value="UniProtKB-SubCell"/>
</dbReference>
<dbReference type="PANTHER" id="PTHR46059">
    <property type="entry name" value="BETA-GALACTOSIDE ALPHA-2,6-SIALYLTRANSFERASE"/>
    <property type="match status" value="1"/>
</dbReference>
<feature type="transmembrane region" description="Helical" evidence="22">
    <location>
        <begin position="12"/>
        <end position="34"/>
    </location>
</feature>
<keyword evidence="14" id="KW-0325">Glycoprotein</keyword>
<keyword evidence="5" id="KW-0964">Secreted</keyword>
<proteinExistence type="inferred from homology"/>
<evidence type="ECO:0000256" key="3">
    <source>
        <dbReference type="ARBA" id="ARBA00004922"/>
    </source>
</evidence>
<evidence type="ECO:0000256" key="11">
    <source>
        <dbReference type="ARBA" id="ARBA00023034"/>
    </source>
</evidence>
<keyword evidence="13" id="KW-1015">Disulfide bond</keyword>
<keyword evidence="8 22" id="KW-0812">Transmembrane</keyword>
<keyword evidence="10 22" id="KW-1133">Transmembrane helix</keyword>
<accession>A0A8J9Z0V9</accession>
<feature type="compositionally biased region" description="Low complexity" evidence="21">
    <location>
        <begin position="381"/>
        <end position="392"/>
    </location>
</feature>
<dbReference type="Proteomes" id="UP000838412">
    <property type="component" value="Chromosome 14"/>
</dbReference>
<dbReference type="InterPro" id="IPR038578">
    <property type="entry name" value="GT29-like_sf"/>
</dbReference>
<keyword evidence="6" id="KW-0328">Glycosyltransferase</keyword>
<evidence type="ECO:0000256" key="4">
    <source>
        <dbReference type="ARBA" id="ARBA00006003"/>
    </source>
</evidence>
<evidence type="ECO:0000256" key="17">
    <source>
        <dbReference type="ARBA" id="ARBA00069321"/>
    </source>
</evidence>
<sequence>MRFSHKKLQWMATKWLFVLVTMVTITAVFCFYVTRHVFHIETVRTEARAKWTPAYARHREKQDGLGDKKTTVKKKSQTTTTNGKTTDVPFLSSEARHLLCSLQSVARFRTLPTDEPPWKQLGYSDIEARPGLLQLYAGGFRTCAAVMSSGAMLGSQLGKDIDYHDAVLRYNNAPTKDYKSDVGSKTTMRLMNSQIVVKHSEYHWFTDPRYRNVTMVLWDPMLYNGTMVEWYKRPDFDLFPAYEKRRRASPWEHLYIIDPRYLWELWEVLHRNTREKIVRNVPSSGFMGIHLLLSLCDTVDVYEYIPSVRETRRCHYYEKMATKWLFVLVTMVTITAVFCFYVTRHVFHIETVRTEAGANWIPAYARHWGKQDGLGDKKATKSQTTTTNGKTTDVPVPVSQPVEVIFGKFLSSEARRLLCSLQSAARFRTLPTNEPPWKQLGYRDIEARPGLLQLYAGGFRTCAAVMSSGAMLGSQLGKDIDYHDAVLRYNNAPSIDYKSDVGSKTTMRLMNSQIVVKHSRYHWFTDPRYRNVTTVLWDPMVYNETMVEWYKRPDYDLFPAYEKRRRASPWEHLYIIDPRYLWELWEVLHQNTREKIIRHVPSSGFIGIHLLLSLCDTVDVYEYIPSVRETRRCHYYTNYMDIACTYGAYHPLRAEKELIQKLNIGPEEDVKKKGKITLPGFRNVQC</sequence>
<comment type="catalytic activity">
    <reaction evidence="15">
        <text>a beta-D-galactoside + CMP-N-acetyl-beta-neuraminate = an N-acetyl-alpha-neuraminyl-(2-&gt;6)-beta-D-galactosyl derivative + CMP + H(+)</text>
        <dbReference type="Rhea" id="RHEA:52104"/>
        <dbReference type="ChEBI" id="CHEBI:15378"/>
        <dbReference type="ChEBI" id="CHEBI:28034"/>
        <dbReference type="ChEBI" id="CHEBI:57812"/>
        <dbReference type="ChEBI" id="CHEBI:60377"/>
        <dbReference type="ChEBI" id="CHEBI:136398"/>
        <dbReference type="EC" id="2.4.3.1"/>
    </reaction>
</comment>
<protein>
    <recommendedName>
        <fullName evidence="17">Beta-galactoside alpha-2,6-sialyltransferase 1</fullName>
        <ecNumber evidence="16">2.4.3.1</ecNumber>
    </recommendedName>
    <alternativeName>
        <fullName evidence="20">CMP-N-acetylneuraminate-beta-galactosamide-alpha-2,6-sialyltransferase 1</fullName>
    </alternativeName>
    <alternativeName>
        <fullName evidence="19">ST6Gal I</fullName>
    </alternativeName>
    <alternativeName>
        <fullName evidence="18">Sialyltransferase 1</fullName>
    </alternativeName>
</protein>
<dbReference type="GO" id="GO:0032580">
    <property type="term" value="C:Golgi cisterna membrane"/>
    <property type="evidence" value="ECO:0007669"/>
    <property type="project" value="UniProtKB-SubCell"/>
</dbReference>
<dbReference type="GO" id="GO:0003835">
    <property type="term" value="F:beta-galactoside alpha-2,6-sialyltransferase activity"/>
    <property type="evidence" value="ECO:0007669"/>
    <property type="project" value="UniProtKB-EC"/>
</dbReference>
<keyword evidence="7" id="KW-0808">Transferase</keyword>
<dbReference type="CDD" id="cd23968">
    <property type="entry name" value="GT29_ST6GAL1_2"/>
    <property type="match status" value="2"/>
</dbReference>
<evidence type="ECO:0000256" key="9">
    <source>
        <dbReference type="ARBA" id="ARBA00022968"/>
    </source>
</evidence>
<feature type="compositionally biased region" description="Low complexity" evidence="21">
    <location>
        <begin position="77"/>
        <end position="86"/>
    </location>
</feature>
<feature type="transmembrane region" description="Helical" evidence="22">
    <location>
        <begin position="324"/>
        <end position="343"/>
    </location>
</feature>
<keyword evidence="9" id="KW-0735">Signal-anchor</keyword>
<evidence type="ECO:0000256" key="12">
    <source>
        <dbReference type="ARBA" id="ARBA00023136"/>
    </source>
</evidence>
<evidence type="ECO:0000256" key="13">
    <source>
        <dbReference type="ARBA" id="ARBA00023157"/>
    </source>
</evidence>
<evidence type="ECO:0000256" key="19">
    <source>
        <dbReference type="ARBA" id="ARBA00076676"/>
    </source>
</evidence>